<dbReference type="EMBL" id="KY563594">
    <property type="protein sequence ID" value="ARK20003.1"/>
    <property type="molecule type" value="mRNA"/>
</dbReference>
<dbReference type="InterPro" id="IPR052444">
    <property type="entry name" value="Spz/Toll_ligand-like"/>
</dbReference>
<dbReference type="PANTHER" id="PTHR23199:SF12">
    <property type="entry name" value="NEUROTROPHIN 1-RELATED"/>
    <property type="match status" value="1"/>
</dbReference>
<dbReference type="SUPFAM" id="SSF57501">
    <property type="entry name" value="Cystine-knot cytokines"/>
    <property type="match status" value="1"/>
</dbReference>
<feature type="region of interest" description="Disordered" evidence="4">
    <location>
        <begin position="321"/>
        <end position="343"/>
    </location>
</feature>
<evidence type="ECO:0000256" key="4">
    <source>
        <dbReference type="SAM" id="MobiDB-lite"/>
    </source>
</evidence>
<dbReference type="GO" id="GO:0008083">
    <property type="term" value="F:growth factor activity"/>
    <property type="evidence" value="ECO:0007669"/>
    <property type="project" value="TreeGrafter"/>
</dbReference>
<dbReference type="GO" id="GO:0005121">
    <property type="term" value="F:Toll binding"/>
    <property type="evidence" value="ECO:0007669"/>
    <property type="project" value="TreeGrafter"/>
</dbReference>
<feature type="compositionally biased region" description="Basic residues" evidence="4">
    <location>
        <begin position="90"/>
        <end position="103"/>
    </location>
</feature>
<evidence type="ECO:0000256" key="3">
    <source>
        <dbReference type="ARBA" id="ARBA00023180"/>
    </source>
</evidence>
<feature type="domain" description="Spaetzle" evidence="6">
    <location>
        <begin position="220"/>
        <end position="311"/>
    </location>
</feature>
<feature type="compositionally biased region" description="Low complexity" evidence="4">
    <location>
        <begin position="42"/>
        <end position="51"/>
    </location>
</feature>
<evidence type="ECO:0000259" key="6">
    <source>
        <dbReference type="Pfam" id="PF16077"/>
    </source>
</evidence>
<keyword evidence="3" id="KW-0325">Glycoprotein</keyword>
<dbReference type="InterPro" id="IPR029034">
    <property type="entry name" value="Cystine-knot_cytokine"/>
</dbReference>
<keyword evidence="1 5" id="KW-0732">Signal</keyword>
<reference evidence="7" key="1">
    <citation type="submission" date="2017-02" db="EMBL/GenBank/DDBJ databases">
        <title>Parasitoid Jewel Wasp Mounts Multi-Pronged Neurochemical Attack to Hijack a Host Brain.</title>
        <authorList>
            <person name="Arvidson R.S."/>
            <person name="Kaiser M."/>
            <person name="Libersat F."/>
            <person name="Adams M.E."/>
        </authorList>
    </citation>
    <scope>NUCLEOTIDE SEQUENCE</scope>
    <source>
        <strain evidence="7">221</strain>
    </source>
</reference>
<evidence type="ECO:0000256" key="2">
    <source>
        <dbReference type="ARBA" id="ARBA00023157"/>
    </source>
</evidence>
<dbReference type="GO" id="GO:0045087">
    <property type="term" value="P:innate immune response"/>
    <property type="evidence" value="ECO:0007669"/>
    <property type="project" value="TreeGrafter"/>
</dbReference>
<accession>A0A1W6EWA2</accession>
<dbReference type="AlphaFoldDB" id="A0A1W6EWA2"/>
<evidence type="ECO:0000313" key="7">
    <source>
        <dbReference type="EMBL" id="ARK20003.1"/>
    </source>
</evidence>
<protein>
    <submittedName>
        <fullName evidence="7">Protein spaetzle</fullName>
    </submittedName>
</protein>
<name>A0A1W6EWA2_AMPCP</name>
<dbReference type="PANTHER" id="PTHR23199">
    <property type="entry name" value="NEUROTROPHIN 1-RELATED"/>
    <property type="match status" value="1"/>
</dbReference>
<dbReference type="Pfam" id="PF16077">
    <property type="entry name" value="Spaetzle"/>
    <property type="match status" value="1"/>
</dbReference>
<dbReference type="FunFam" id="2.10.90.10:FF:000056">
    <property type="entry name" value="Protein spaetzle"/>
    <property type="match status" value="1"/>
</dbReference>
<feature type="compositionally biased region" description="Polar residues" evidence="4">
    <location>
        <begin position="326"/>
        <end position="337"/>
    </location>
</feature>
<proteinExistence type="evidence at transcript level"/>
<organism evidence="7">
    <name type="scientific">Ampulex compressa</name>
    <name type="common">Emerald cockroach wasp</name>
    <dbReference type="NCBI Taxonomy" id="860918"/>
    <lineage>
        <taxon>Eukaryota</taxon>
        <taxon>Metazoa</taxon>
        <taxon>Ecdysozoa</taxon>
        <taxon>Arthropoda</taxon>
        <taxon>Hexapoda</taxon>
        <taxon>Insecta</taxon>
        <taxon>Pterygota</taxon>
        <taxon>Neoptera</taxon>
        <taxon>Endopterygota</taxon>
        <taxon>Hymenoptera</taxon>
        <taxon>Apocrita</taxon>
        <taxon>Aculeata</taxon>
        <taxon>Apoidea</taxon>
        <taxon>Ampulicidae</taxon>
        <taxon>Ampulicini</taxon>
        <taxon>Ampulex</taxon>
    </lineage>
</organism>
<evidence type="ECO:0000256" key="1">
    <source>
        <dbReference type="ARBA" id="ARBA00022729"/>
    </source>
</evidence>
<feature type="region of interest" description="Disordered" evidence="4">
    <location>
        <begin position="33"/>
        <end position="64"/>
    </location>
</feature>
<dbReference type="GO" id="GO:0005615">
    <property type="term" value="C:extracellular space"/>
    <property type="evidence" value="ECO:0007669"/>
    <property type="project" value="UniProtKB-ARBA"/>
</dbReference>
<dbReference type="GO" id="GO:0021556">
    <property type="term" value="P:central nervous system formation"/>
    <property type="evidence" value="ECO:0007669"/>
    <property type="project" value="TreeGrafter"/>
</dbReference>
<feature type="signal peptide" evidence="5">
    <location>
        <begin position="1"/>
        <end position="31"/>
    </location>
</feature>
<dbReference type="Gene3D" id="2.10.90.10">
    <property type="entry name" value="Cystine-knot cytokines"/>
    <property type="match status" value="1"/>
</dbReference>
<feature type="region of interest" description="Disordered" evidence="4">
    <location>
        <begin position="83"/>
        <end position="127"/>
    </location>
</feature>
<keyword evidence="2" id="KW-1015">Disulfide bond</keyword>
<evidence type="ECO:0000256" key="5">
    <source>
        <dbReference type="SAM" id="SignalP"/>
    </source>
</evidence>
<dbReference type="InterPro" id="IPR032104">
    <property type="entry name" value="Spaetzle"/>
</dbReference>
<feature type="chain" id="PRO_5013048907" evidence="5">
    <location>
        <begin position="32"/>
        <end position="343"/>
    </location>
</feature>
<sequence>MTRMAVNPSCLLLQIFVVSLLLALITLECSAYPHKSSDDSDSSSSSESSESSEGHAVLPTTPKATDDVAALIDQAYKNGELLRPDEWRNNRRPAGHRSLHRRTSPPQDETNRRGMINPNTKTGQRRLFNNHEGSLGETTVHSDGKIIFPTDGTLTNGGLSVNSKQVPICRGSTFCESATHYPQDLVNQAIRRNDSLKFLAGVDIIYDLGQRMGESETDVLCAAQEQVVYPKSAENKQKEWHFVVNQDNFQQGIRIEKCLNENSDCEVIDGIASGYKTSCKQKYIYRQLASITNDGDIAPDTFRFPSSCCCHAKFTGNPLTRMGLPNTASRQSQTSVPRTRRRK</sequence>